<evidence type="ECO:0000256" key="1">
    <source>
        <dbReference type="SAM" id="MobiDB-lite"/>
    </source>
</evidence>
<dbReference type="OrthoDB" id="3945172at2759"/>
<protein>
    <submittedName>
        <fullName evidence="2">Uncharacterized protein</fullName>
    </submittedName>
</protein>
<dbReference type="AlphaFoldDB" id="A0A1L9VUF4"/>
<feature type="region of interest" description="Disordered" evidence="1">
    <location>
        <begin position="59"/>
        <end position="138"/>
    </location>
</feature>
<sequence length="138" mass="15320">MSLPRTRIASLTLPILRTQLRPTTAPLATRTLQQPQPTRSISISGAYNKLFRKWRGVPPQEHAVDRTKHNADTTDPETKASGLGMEERDRKEGIADRSQSQATTERGGLAYGRKAKGEHPRAPEPVIGMNDERAQRGQ</sequence>
<dbReference type="RefSeq" id="XP_022404222.1">
    <property type="nucleotide sequence ID" value="XM_022550016.1"/>
</dbReference>
<dbReference type="EMBL" id="KV878890">
    <property type="protein sequence ID" value="OJJ87539.1"/>
    <property type="molecule type" value="Genomic_DNA"/>
</dbReference>
<feature type="compositionally biased region" description="Basic and acidic residues" evidence="1">
    <location>
        <begin position="85"/>
        <end position="95"/>
    </location>
</feature>
<proteinExistence type="predicted"/>
<gene>
    <name evidence="2" type="ORF">ASPGLDRAFT_79345</name>
</gene>
<reference evidence="3" key="1">
    <citation type="journal article" date="2017" name="Genome Biol.">
        <title>Comparative genomics reveals high biological diversity and specific adaptations in the industrially and medically important fungal genus Aspergillus.</title>
        <authorList>
            <person name="de Vries R.P."/>
            <person name="Riley R."/>
            <person name="Wiebenga A."/>
            <person name="Aguilar-Osorio G."/>
            <person name="Amillis S."/>
            <person name="Uchima C.A."/>
            <person name="Anderluh G."/>
            <person name="Asadollahi M."/>
            <person name="Askin M."/>
            <person name="Barry K."/>
            <person name="Battaglia E."/>
            <person name="Bayram O."/>
            <person name="Benocci T."/>
            <person name="Braus-Stromeyer S.A."/>
            <person name="Caldana C."/>
            <person name="Canovas D."/>
            <person name="Cerqueira G.C."/>
            <person name="Chen F."/>
            <person name="Chen W."/>
            <person name="Choi C."/>
            <person name="Clum A."/>
            <person name="Dos Santos R.A."/>
            <person name="Damasio A.R."/>
            <person name="Diallinas G."/>
            <person name="Emri T."/>
            <person name="Fekete E."/>
            <person name="Flipphi M."/>
            <person name="Freyberg S."/>
            <person name="Gallo A."/>
            <person name="Gournas C."/>
            <person name="Habgood R."/>
            <person name="Hainaut M."/>
            <person name="Harispe M.L."/>
            <person name="Henrissat B."/>
            <person name="Hilden K.S."/>
            <person name="Hope R."/>
            <person name="Hossain A."/>
            <person name="Karabika E."/>
            <person name="Karaffa L."/>
            <person name="Karanyi Z."/>
            <person name="Krasevec N."/>
            <person name="Kuo A."/>
            <person name="Kusch H."/>
            <person name="LaButti K."/>
            <person name="Lagendijk E.L."/>
            <person name="Lapidus A."/>
            <person name="Levasseur A."/>
            <person name="Lindquist E."/>
            <person name="Lipzen A."/>
            <person name="Logrieco A.F."/>
            <person name="MacCabe A."/>
            <person name="Maekelae M.R."/>
            <person name="Malavazi I."/>
            <person name="Melin P."/>
            <person name="Meyer V."/>
            <person name="Mielnichuk N."/>
            <person name="Miskei M."/>
            <person name="Molnar A.P."/>
            <person name="Mule G."/>
            <person name="Ngan C.Y."/>
            <person name="Orejas M."/>
            <person name="Orosz E."/>
            <person name="Ouedraogo J.P."/>
            <person name="Overkamp K.M."/>
            <person name="Park H.-S."/>
            <person name="Perrone G."/>
            <person name="Piumi F."/>
            <person name="Punt P.J."/>
            <person name="Ram A.F."/>
            <person name="Ramon A."/>
            <person name="Rauscher S."/>
            <person name="Record E."/>
            <person name="Riano-Pachon D.M."/>
            <person name="Robert V."/>
            <person name="Roehrig J."/>
            <person name="Ruller R."/>
            <person name="Salamov A."/>
            <person name="Salih N.S."/>
            <person name="Samson R.A."/>
            <person name="Sandor E."/>
            <person name="Sanguinetti M."/>
            <person name="Schuetze T."/>
            <person name="Sepcic K."/>
            <person name="Shelest E."/>
            <person name="Sherlock G."/>
            <person name="Sophianopoulou V."/>
            <person name="Squina F.M."/>
            <person name="Sun H."/>
            <person name="Susca A."/>
            <person name="Todd R.B."/>
            <person name="Tsang A."/>
            <person name="Unkles S.E."/>
            <person name="van de Wiele N."/>
            <person name="van Rossen-Uffink D."/>
            <person name="Oliveira J.V."/>
            <person name="Vesth T.C."/>
            <person name="Visser J."/>
            <person name="Yu J.-H."/>
            <person name="Zhou M."/>
            <person name="Andersen M.R."/>
            <person name="Archer D.B."/>
            <person name="Baker S.E."/>
            <person name="Benoit I."/>
            <person name="Brakhage A.A."/>
            <person name="Braus G.H."/>
            <person name="Fischer R."/>
            <person name="Frisvad J.C."/>
            <person name="Goldman G.H."/>
            <person name="Houbraken J."/>
            <person name="Oakley B."/>
            <person name="Pocsi I."/>
            <person name="Scazzocchio C."/>
            <person name="Seiboth B."/>
            <person name="vanKuyk P.A."/>
            <person name="Wortman J."/>
            <person name="Dyer P.S."/>
            <person name="Grigoriev I.V."/>
        </authorList>
    </citation>
    <scope>NUCLEOTIDE SEQUENCE [LARGE SCALE GENOMIC DNA]</scope>
    <source>
        <strain evidence="3">CBS 516.65</strain>
    </source>
</reference>
<evidence type="ECO:0000313" key="3">
    <source>
        <dbReference type="Proteomes" id="UP000184300"/>
    </source>
</evidence>
<dbReference type="Proteomes" id="UP000184300">
    <property type="component" value="Unassembled WGS sequence"/>
</dbReference>
<evidence type="ECO:0000313" key="2">
    <source>
        <dbReference type="EMBL" id="OJJ87539.1"/>
    </source>
</evidence>
<organism evidence="2 3">
    <name type="scientific">Aspergillus glaucus CBS 516.65</name>
    <dbReference type="NCBI Taxonomy" id="1160497"/>
    <lineage>
        <taxon>Eukaryota</taxon>
        <taxon>Fungi</taxon>
        <taxon>Dikarya</taxon>
        <taxon>Ascomycota</taxon>
        <taxon>Pezizomycotina</taxon>
        <taxon>Eurotiomycetes</taxon>
        <taxon>Eurotiomycetidae</taxon>
        <taxon>Eurotiales</taxon>
        <taxon>Aspergillaceae</taxon>
        <taxon>Aspergillus</taxon>
        <taxon>Aspergillus subgen. Aspergillus</taxon>
    </lineage>
</organism>
<feature type="compositionally biased region" description="Basic and acidic residues" evidence="1">
    <location>
        <begin position="62"/>
        <end position="78"/>
    </location>
</feature>
<keyword evidence="3" id="KW-1185">Reference proteome</keyword>
<name>A0A1L9VUF4_ASPGL</name>
<dbReference type="GeneID" id="34466276"/>
<dbReference type="VEuPathDB" id="FungiDB:ASPGLDRAFT_79345"/>
<accession>A0A1L9VUF4</accession>